<evidence type="ECO:0000256" key="3">
    <source>
        <dbReference type="ARBA" id="ARBA00011243"/>
    </source>
</evidence>
<keyword evidence="5 9" id="KW-0396">Initiation factor</keyword>
<evidence type="ECO:0000256" key="6">
    <source>
        <dbReference type="ARBA" id="ARBA00022917"/>
    </source>
</evidence>
<evidence type="ECO:0000256" key="2">
    <source>
        <dbReference type="ARBA" id="ARBA00010397"/>
    </source>
</evidence>
<dbReference type="SMART" id="SM00653">
    <property type="entry name" value="eIF2B_5"/>
    <property type="match status" value="1"/>
</dbReference>
<dbReference type="PANTHER" id="PTHR23001:SF3">
    <property type="entry name" value="EUKARYOTIC TRANSLATION INITIATION FACTOR 2 SUBUNIT 2"/>
    <property type="match status" value="1"/>
</dbReference>
<dbReference type="InterPro" id="IPR004458">
    <property type="entry name" value="TIF2_bsu_arc"/>
</dbReference>
<reference evidence="11 13" key="2">
    <citation type="journal article" date="2017" name="BMC Genomics">
        <title>Genomic analysis of methanogenic archaea reveals a shift towards energy conservation.</title>
        <authorList>
            <person name="Gilmore S.P."/>
            <person name="Henske J.K."/>
            <person name="Sexton J.A."/>
            <person name="Solomon K.V."/>
            <person name="Seppala S."/>
            <person name="Yoo J.I."/>
            <person name="Huyett L.M."/>
            <person name="Pressman A."/>
            <person name="Cogan J.Z."/>
            <person name="Kivenson V."/>
            <person name="Peng X."/>
            <person name="Tan Y."/>
            <person name="Valentine D.L."/>
            <person name="O'Malley M.A."/>
        </authorList>
    </citation>
    <scope>NUCLEOTIDE SEQUENCE [LARGE SCALE GENOMIC DNA]</scope>
    <source>
        <strain evidence="11 13">1R-7</strain>
    </source>
</reference>
<dbReference type="InterPro" id="IPR016189">
    <property type="entry name" value="Transl_init_fac_IF2/IF5_N"/>
</dbReference>
<gene>
    <name evidence="9" type="primary">eif2b</name>
    <name evidence="11" type="ORF">ASJ82_02920</name>
    <name evidence="12" type="ORF">MSCUN_14030</name>
</gene>
<dbReference type="AlphaFoldDB" id="A0A2A2HE43"/>
<comment type="function">
    <text evidence="1 9">eIF-2 functions in the early steps of protein synthesis by forming a ternary complex with GTP and initiator tRNA.</text>
</comment>
<comment type="similarity">
    <text evidence="2 9">Belongs to the eIF-2-beta/eIF-5 family.</text>
</comment>
<evidence type="ECO:0000313" key="13">
    <source>
        <dbReference type="Proteomes" id="UP000217528"/>
    </source>
</evidence>
<dbReference type="NCBIfam" id="NF003067">
    <property type="entry name" value="PRK03988.1"/>
    <property type="match status" value="1"/>
</dbReference>
<evidence type="ECO:0000256" key="8">
    <source>
        <dbReference type="ARBA" id="ARBA00032408"/>
    </source>
</evidence>
<dbReference type="PANTHER" id="PTHR23001">
    <property type="entry name" value="EUKARYOTIC TRANSLATION INITIATION FACTOR"/>
    <property type="match status" value="1"/>
</dbReference>
<dbReference type="RefSeq" id="WP_095608569.1">
    <property type="nucleotide sequence ID" value="NZ_LMVN01000012.1"/>
</dbReference>
<keyword evidence="6 9" id="KW-0648">Protein biosynthesis</keyword>
<dbReference type="GO" id="GO:0003743">
    <property type="term" value="F:translation initiation factor activity"/>
    <property type="evidence" value="ECO:0007669"/>
    <property type="project" value="UniProtKB-UniRule"/>
</dbReference>
<accession>A0A2A2HE43</accession>
<dbReference type="InterPro" id="IPR045196">
    <property type="entry name" value="IF2/IF5"/>
</dbReference>
<evidence type="ECO:0000313" key="14">
    <source>
        <dbReference type="Proteomes" id="UP000246004"/>
    </source>
</evidence>
<dbReference type="Gene3D" id="3.30.30.170">
    <property type="match status" value="1"/>
</dbReference>
<comment type="subunit">
    <text evidence="3 9">Heterotrimer composed of an alpha, a beta and a gamma chain.</text>
</comment>
<dbReference type="NCBIfam" id="TIGR00311">
    <property type="entry name" value="aIF-2beta"/>
    <property type="match status" value="1"/>
</dbReference>
<dbReference type="Proteomes" id="UP000217528">
    <property type="component" value="Unassembled WGS sequence"/>
</dbReference>
<evidence type="ECO:0000313" key="12">
    <source>
        <dbReference type="EMBL" id="PWL07652.1"/>
    </source>
</evidence>
<name>A0A2A2HE43_9EURY</name>
<proteinExistence type="inferred from homology"/>
<sequence>MSNNTDFKTYEELLDKAYEQLPETIFEETRFKVPKGYSVIQGSRTVIKNFGDIASTLNRDPQHVLKYLLRELGTSGNVEGNRAILQGKFTHYLINDRISDYVDNFVMCHECNRPDTVIIREDRIDMLKCMACGARAPLKSL</sequence>
<evidence type="ECO:0000256" key="4">
    <source>
        <dbReference type="ARBA" id="ARBA00022314"/>
    </source>
</evidence>
<dbReference type="EMBL" id="LWMS01000045">
    <property type="protein sequence ID" value="PWL07652.1"/>
    <property type="molecule type" value="Genomic_DNA"/>
</dbReference>
<keyword evidence="13" id="KW-1185">Reference proteome</keyword>
<dbReference type="SUPFAM" id="SSF100966">
    <property type="entry name" value="Translation initiation factor 2 beta, aIF2beta, N-terminal domain"/>
    <property type="match status" value="1"/>
</dbReference>
<evidence type="ECO:0000259" key="10">
    <source>
        <dbReference type="SMART" id="SM00653"/>
    </source>
</evidence>
<evidence type="ECO:0000313" key="11">
    <source>
        <dbReference type="EMBL" id="PAV07503.1"/>
    </source>
</evidence>
<evidence type="ECO:0000256" key="7">
    <source>
        <dbReference type="ARBA" id="ARBA00031466"/>
    </source>
</evidence>
<feature type="domain" description="Translation initiation factor IF2/IF5" evidence="10">
    <location>
        <begin position="28"/>
        <end position="135"/>
    </location>
</feature>
<dbReference type="FunFam" id="3.30.30.170:FF:000001">
    <property type="entry name" value="Eukaryotic translation initiation factor 2 subunit"/>
    <property type="match status" value="1"/>
</dbReference>
<dbReference type="EMBL" id="LMVN01000012">
    <property type="protein sequence ID" value="PAV07503.1"/>
    <property type="molecule type" value="Genomic_DNA"/>
</dbReference>
<evidence type="ECO:0000256" key="9">
    <source>
        <dbReference type="HAMAP-Rule" id="MF_00232"/>
    </source>
</evidence>
<evidence type="ECO:0000256" key="5">
    <source>
        <dbReference type="ARBA" id="ARBA00022540"/>
    </source>
</evidence>
<dbReference type="InterPro" id="IPR002735">
    <property type="entry name" value="Transl_init_fac_IF2/IF5_dom"/>
</dbReference>
<reference evidence="12 14" key="1">
    <citation type="submission" date="2016-04" db="EMBL/GenBank/DDBJ databases">
        <title>Genome sequence of Methanosphaera cuniculi DSM 4103.</title>
        <authorList>
            <person name="Poehlein A."/>
            <person name="Seedorf H."/>
            <person name="Daniel R."/>
        </authorList>
    </citation>
    <scope>NUCLEOTIDE SEQUENCE [LARGE SCALE GENOMIC DNA]</scope>
    <source>
        <strain evidence="12 14">DSM 4103</strain>
    </source>
</reference>
<dbReference type="Proteomes" id="UP000246004">
    <property type="component" value="Unassembled WGS sequence"/>
</dbReference>
<protein>
    <recommendedName>
        <fullName evidence="4 9">Translation initiation factor 2 subunit beta</fullName>
    </recommendedName>
    <alternativeName>
        <fullName evidence="7 9">aIF2-beta</fullName>
    </alternativeName>
    <alternativeName>
        <fullName evidence="8 9">eIF-2-beta</fullName>
    </alternativeName>
</protein>
<dbReference type="Pfam" id="PF01873">
    <property type="entry name" value="eIF-5_eIF-2B"/>
    <property type="match status" value="1"/>
</dbReference>
<dbReference type="HAMAP" id="MF_00232">
    <property type="entry name" value="eIF_2_beta"/>
    <property type="match status" value="1"/>
</dbReference>
<comment type="caution">
    <text evidence="11">The sequence shown here is derived from an EMBL/GenBank/DDBJ whole genome shotgun (WGS) entry which is preliminary data.</text>
</comment>
<evidence type="ECO:0000256" key="1">
    <source>
        <dbReference type="ARBA" id="ARBA00003323"/>
    </source>
</evidence>
<dbReference type="SUPFAM" id="SSF75689">
    <property type="entry name" value="Zinc-binding domain of translation initiation factor 2 beta"/>
    <property type="match status" value="1"/>
</dbReference>
<dbReference type="InterPro" id="IPR016190">
    <property type="entry name" value="Transl_init_fac_IF2/IF5_Zn-bd"/>
</dbReference>
<dbReference type="OrthoDB" id="38099at2157"/>
<organism evidence="11 13">
    <name type="scientific">Methanosphaera cuniculi</name>
    <dbReference type="NCBI Taxonomy" id="1077256"/>
    <lineage>
        <taxon>Archaea</taxon>
        <taxon>Methanobacteriati</taxon>
        <taxon>Methanobacteriota</taxon>
        <taxon>Methanomada group</taxon>
        <taxon>Methanobacteria</taxon>
        <taxon>Methanobacteriales</taxon>
        <taxon>Methanobacteriaceae</taxon>
        <taxon>Methanosphaera</taxon>
    </lineage>
</organism>